<feature type="compositionally biased region" description="Low complexity" evidence="1">
    <location>
        <begin position="16"/>
        <end position="28"/>
    </location>
</feature>
<feature type="region of interest" description="Disordered" evidence="1">
    <location>
        <begin position="82"/>
        <end position="107"/>
    </location>
</feature>
<evidence type="ECO:0000313" key="3">
    <source>
        <dbReference type="Proteomes" id="UP000541558"/>
    </source>
</evidence>
<keyword evidence="3" id="KW-1185">Reference proteome</keyword>
<evidence type="ECO:0000256" key="1">
    <source>
        <dbReference type="SAM" id="MobiDB-lite"/>
    </source>
</evidence>
<evidence type="ECO:0000313" key="2">
    <source>
        <dbReference type="EMBL" id="KAF5320368.1"/>
    </source>
</evidence>
<feature type="region of interest" description="Disordered" evidence="1">
    <location>
        <begin position="156"/>
        <end position="191"/>
    </location>
</feature>
<organism evidence="2 3">
    <name type="scientific">Ephemerocybe angulata</name>
    <dbReference type="NCBI Taxonomy" id="980116"/>
    <lineage>
        <taxon>Eukaryota</taxon>
        <taxon>Fungi</taxon>
        <taxon>Dikarya</taxon>
        <taxon>Basidiomycota</taxon>
        <taxon>Agaricomycotina</taxon>
        <taxon>Agaricomycetes</taxon>
        <taxon>Agaricomycetidae</taxon>
        <taxon>Agaricales</taxon>
        <taxon>Agaricineae</taxon>
        <taxon>Psathyrellaceae</taxon>
        <taxon>Ephemerocybe</taxon>
    </lineage>
</organism>
<name>A0A8H5F1Y6_9AGAR</name>
<feature type="compositionally biased region" description="Basic residues" evidence="1">
    <location>
        <begin position="85"/>
        <end position="94"/>
    </location>
</feature>
<sequence>MLSRPTILSPTLAGHPSPRLLSPCPRSSGSEATPGMPVASRKAASGDSCGSLTHNETLPRLLQLVSHARRRHVARSFIRPSQDVRHHHRRRAGRRAQTGSPPTAHWHLARCSRRPPARLSNKGHTLTEPSPAAVQIVTDLAAEFPRTKAPKRLALNLSTGGEFETRAERSSGRFASSTSSSLPLRQGGLDS</sequence>
<accession>A0A8H5F1Y6</accession>
<dbReference type="AlphaFoldDB" id="A0A8H5F1Y6"/>
<protein>
    <submittedName>
        <fullName evidence="2">Uncharacterized protein</fullName>
    </submittedName>
</protein>
<dbReference type="Proteomes" id="UP000541558">
    <property type="component" value="Unassembled WGS sequence"/>
</dbReference>
<dbReference type="EMBL" id="JAACJK010000170">
    <property type="protein sequence ID" value="KAF5320368.1"/>
    <property type="molecule type" value="Genomic_DNA"/>
</dbReference>
<gene>
    <name evidence="2" type="ORF">D9611_011349</name>
</gene>
<feature type="compositionally biased region" description="Low complexity" evidence="1">
    <location>
        <begin position="172"/>
        <end position="181"/>
    </location>
</feature>
<proteinExistence type="predicted"/>
<reference evidence="2 3" key="1">
    <citation type="journal article" date="2020" name="ISME J.">
        <title>Uncovering the hidden diversity of litter-decomposition mechanisms in mushroom-forming fungi.</title>
        <authorList>
            <person name="Floudas D."/>
            <person name="Bentzer J."/>
            <person name="Ahren D."/>
            <person name="Johansson T."/>
            <person name="Persson P."/>
            <person name="Tunlid A."/>
        </authorList>
    </citation>
    <scope>NUCLEOTIDE SEQUENCE [LARGE SCALE GENOMIC DNA]</scope>
    <source>
        <strain evidence="2 3">CBS 175.51</strain>
    </source>
</reference>
<comment type="caution">
    <text evidence="2">The sequence shown here is derived from an EMBL/GenBank/DDBJ whole genome shotgun (WGS) entry which is preliminary data.</text>
</comment>
<feature type="region of interest" description="Disordered" evidence="1">
    <location>
        <begin position="1"/>
        <end position="49"/>
    </location>
</feature>